<dbReference type="OrthoDB" id="34166at2"/>
<dbReference type="RefSeq" id="WP_149475826.1">
    <property type="nucleotide sequence ID" value="NZ_JAGGMB010000009.1"/>
</dbReference>
<dbReference type="CDD" id="cd19364">
    <property type="entry name" value="TenA_C_BsTenA-like"/>
    <property type="match status" value="1"/>
</dbReference>
<evidence type="ECO:0000256" key="9">
    <source>
        <dbReference type="RuleBase" id="RU363093"/>
    </source>
</evidence>
<reference evidence="11" key="1">
    <citation type="submission" date="2021-03" db="EMBL/GenBank/DDBJ databases">
        <title>Genomic Encyclopedia of Type Strains, Phase IV (KMG-IV): sequencing the most valuable type-strain genomes for metagenomic binning, comparative biology and taxonomic classification.</title>
        <authorList>
            <person name="Goeker M."/>
        </authorList>
    </citation>
    <scope>NUCLEOTIDE SEQUENCE</scope>
    <source>
        <strain evidence="11">DSM 107338</strain>
    </source>
</reference>
<dbReference type="InterPro" id="IPR050967">
    <property type="entry name" value="Thiamine_Salvage_TenA"/>
</dbReference>
<organism evidence="11 12">
    <name type="scientific">Oceanobacillus polygoni</name>
    <dbReference type="NCBI Taxonomy" id="1235259"/>
    <lineage>
        <taxon>Bacteria</taxon>
        <taxon>Bacillati</taxon>
        <taxon>Bacillota</taxon>
        <taxon>Bacilli</taxon>
        <taxon>Bacillales</taxon>
        <taxon>Bacillaceae</taxon>
        <taxon>Oceanobacillus</taxon>
    </lineage>
</organism>
<feature type="domain" description="Thiaminase-2/PQQC" evidence="10">
    <location>
        <begin position="12"/>
        <end position="214"/>
    </location>
</feature>
<evidence type="ECO:0000313" key="12">
    <source>
        <dbReference type="Proteomes" id="UP001138793"/>
    </source>
</evidence>
<dbReference type="InterPro" id="IPR016084">
    <property type="entry name" value="Haem_Oase-like_multi-hlx"/>
</dbReference>
<keyword evidence="7 9" id="KW-0784">Thiamine biosynthesis</keyword>
<dbReference type="GO" id="GO:0050334">
    <property type="term" value="F:thiaminase activity"/>
    <property type="evidence" value="ECO:0007669"/>
    <property type="project" value="UniProtKB-EC"/>
</dbReference>
<protein>
    <recommendedName>
        <fullName evidence="6 9">Aminopyrimidine aminohydrolase</fullName>
        <ecNumber evidence="5 9">3.5.99.2</ecNumber>
    </recommendedName>
</protein>
<evidence type="ECO:0000256" key="6">
    <source>
        <dbReference type="ARBA" id="ARBA00013647"/>
    </source>
</evidence>
<dbReference type="NCBIfam" id="TIGR04306">
    <property type="entry name" value="salvage_TenA"/>
    <property type="match status" value="1"/>
</dbReference>
<name>A0A9X0YUG9_9BACI</name>
<comment type="subunit">
    <text evidence="4">Homotetramer.</text>
</comment>
<comment type="function">
    <text evidence="9">Catalyzes an amino-pyrimidine hydrolysis reaction at the C5' of the pyrimidine moiety of thiamine compounds, a reaction that is part of a thiamine salvage pathway.</text>
</comment>
<accession>A0A9X0YUG9</accession>
<dbReference type="Gene3D" id="1.20.910.10">
    <property type="entry name" value="Heme oxygenase-like"/>
    <property type="match status" value="1"/>
</dbReference>
<dbReference type="PANTHER" id="PTHR43198">
    <property type="entry name" value="BIFUNCTIONAL TH2 PROTEIN"/>
    <property type="match status" value="1"/>
</dbReference>
<keyword evidence="9 11" id="KW-0378">Hydrolase</keyword>
<evidence type="ECO:0000256" key="3">
    <source>
        <dbReference type="ARBA" id="ARBA00010264"/>
    </source>
</evidence>
<dbReference type="GO" id="GO:0005829">
    <property type="term" value="C:cytosol"/>
    <property type="evidence" value="ECO:0007669"/>
    <property type="project" value="TreeGrafter"/>
</dbReference>
<evidence type="ECO:0000256" key="2">
    <source>
        <dbReference type="ARBA" id="ARBA00004948"/>
    </source>
</evidence>
<comment type="caution">
    <text evidence="11">The sequence shown here is derived from an EMBL/GenBank/DDBJ whole genome shotgun (WGS) entry which is preliminary data.</text>
</comment>
<comment type="similarity">
    <text evidence="3 9">Belongs to the TenA family.</text>
</comment>
<comment type="catalytic activity">
    <reaction evidence="8 9">
        <text>thiamine + H2O = 5-(2-hydroxyethyl)-4-methylthiazole + 4-amino-5-hydroxymethyl-2-methylpyrimidine + H(+)</text>
        <dbReference type="Rhea" id="RHEA:17509"/>
        <dbReference type="ChEBI" id="CHEBI:15377"/>
        <dbReference type="ChEBI" id="CHEBI:15378"/>
        <dbReference type="ChEBI" id="CHEBI:16892"/>
        <dbReference type="ChEBI" id="CHEBI:17957"/>
        <dbReference type="ChEBI" id="CHEBI:18385"/>
        <dbReference type="EC" id="3.5.99.2"/>
    </reaction>
</comment>
<dbReference type="PANTHER" id="PTHR43198:SF2">
    <property type="entry name" value="SI:CH1073-67J19.1-RELATED"/>
    <property type="match status" value="1"/>
</dbReference>
<dbReference type="EMBL" id="JAGGMB010000009">
    <property type="protein sequence ID" value="MBP2078562.1"/>
    <property type="molecule type" value="Genomic_DNA"/>
</dbReference>
<evidence type="ECO:0000256" key="4">
    <source>
        <dbReference type="ARBA" id="ARBA00011881"/>
    </source>
</evidence>
<dbReference type="AlphaFoldDB" id="A0A9X0YUG9"/>
<dbReference type="GO" id="GO:0009228">
    <property type="term" value="P:thiamine biosynthetic process"/>
    <property type="evidence" value="ECO:0007669"/>
    <property type="project" value="UniProtKB-KW"/>
</dbReference>
<comment type="catalytic activity">
    <reaction evidence="1 9">
        <text>4-amino-5-aminomethyl-2-methylpyrimidine + H2O = 4-amino-5-hydroxymethyl-2-methylpyrimidine + NH4(+)</text>
        <dbReference type="Rhea" id="RHEA:31799"/>
        <dbReference type="ChEBI" id="CHEBI:15377"/>
        <dbReference type="ChEBI" id="CHEBI:16892"/>
        <dbReference type="ChEBI" id="CHEBI:28938"/>
        <dbReference type="ChEBI" id="CHEBI:63416"/>
        <dbReference type="EC" id="3.5.99.2"/>
    </reaction>
</comment>
<gene>
    <name evidence="11" type="ORF">J2Z64_002826</name>
</gene>
<comment type="pathway">
    <text evidence="2 9">Cofactor biosynthesis; thiamine diphosphate biosynthesis.</text>
</comment>
<dbReference type="InterPro" id="IPR004305">
    <property type="entry name" value="Thiaminase-2/PQQC"/>
</dbReference>
<evidence type="ECO:0000256" key="5">
    <source>
        <dbReference type="ARBA" id="ARBA00012684"/>
    </source>
</evidence>
<dbReference type="Proteomes" id="UP001138793">
    <property type="component" value="Unassembled WGS sequence"/>
</dbReference>
<dbReference type="InterPro" id="IPR027574">
    <property type="entry name" value="Thiaminase_II"/>
</dbReference>
<evidence type="ECO:0000256" key="8">
    <source>
        <dbReference type="ARBA" id="ARBA00048337"/>
    </source>
</evidence>
<dbReference type="SUPFAM" id="SSF48613">
    <property type="entry name" value="Heme oxygenase-like"/>
    <property type="match status" value="1"/>
</dbReference>
<evidence type="ECO:0000256" key="7">
    <source>
        <dbReference type="ARBA" id="ARBA00022977"/>
    </source>
</evidence>
<keyword evidence="12" id="KW-1185">Reference proteome</keyword>
<evidence type="ECO:0000256" key="1">
    <source>
        <dbReference type="ARBA" id="ARBA00001881"/>
    </source>
</evidence>
<dbReference type="EC" id="3.5.99.2" evidence="5 9"/>
<evidence type="ECO:0000313" key="11">
    <source>
        <dbReference type="EMBL" id="MBP2078562.1"/>
    </source>
</evidence>
<proteinExistence type="inferred from homology"/>
<sequence>MRFSESLREATKQSWELSLNHPFVQGIVSGDLPLETFKNYILQDIYYLKHYGKVHAFAAAHSDDFHVAANLAEKAKKTAEAELTVHKEHAETLKITNEEIENFKPAPTAYAYTSHLYRASLSGSLAQIVAAMLPCYWLYADIGLTYKDAKPKEEIYQNWLNTYGSEWFQESTQEMIDLLDGLAEKASETEKEKIKDQFILAKEYELAFWEMSYTFETWLSEKAMNSTSV</sequence>
<dbReference type="Pfam" id="PF03070">
    <property type="entry name" value="TENA_THI-4"/>
    <property type="match status" value="1"/>
</dbReference>
<evidence type="ECO:0000259" key="10">
    <source>
        <dbReference type="Pfam" id="PF03070"/>
    </source>
</evidence>